<dbReference type="KEGG" id="ssck:SPSK_10847"/>
<reference evidence="1 2" key="2">
    <citation type="journal article" date="2015" name="Eukaryot. Cell">
        <title>Asexual propagation of a virulent clone complex in a human and feline outbreak of sporotrichosis.</title>
        <authorList>
            <person name="Teixeira Mde M."/>
            <person name="Rodrigues A.M."/>
            <person name="Tsui C.K."/>
            <person name="de Almeida L.G."/>
            <person name="Van Diepeningen A.D."/>
            <person name="van den Ende B.G."/>
            <person name="Fernandes G.F."/>
            <person name="Kano R."/>
            <person name="Hamelin R.C."/>
            <person name="Lopes-Bezerra L.M."/>
            <person name="Vasconcelos A.T."/>
            <person name="de Hoog S."/>
            <person name="de Camargo Z.P."/>
            <person name="Felipe M.S."/>
        </authorList>
    </citation>
    <scope>NUCLEOTIDE SEQUENCE [LARGE SCALE GENOMIC DNA]</scope>
    <source>
        <strain evidence="1 2">1099-18</strain>
    </source>
</reference>
<accession>A0A0F2M691</accession>
<evidence type="ECO:0000313" key="1">
    <source>
        <dbReference type="EMBL" id="KJR85152.1"/>
    </source>
</evidence>
<sequence>MEDRPALSTWRDSATAKTATTATAMDLLLVPPDATLPRQRARYVGTEQWDGGAFFTFARRQGRMRTIPARLRQYTTPTSASTSDVDLRAEDEFTEPVWQTPQAEQEAFLQTWLFFGLLAEFFGLNEDGRGERHVDADTAQTEIAALYKDYVQDATDESGTTSKYLTGAPMVLAKDAPLRIVARLRLAGPNIEQRVQHLHRCLAFSCSLLHGAIHTAFDPALKTSIAALGELLSTGFATACALQRIPSAGVSFGFAWADRYLEPHSTLEQHMLARGWCISDVEKIRSTHQGLGTRHYLSHMRTRGPARDHSSCSKDGCVAFQIDASTYRPSHAQSECACRLQFVDAAAVLHVLQETAVYPVLQIQIHPGADGESAAATVVEPYAEGVPYVAISHVWAHGMGNPTANALPACQIAKLAKLVSQLQTATSSANEAVPGDASGPNYRVWIDTLLCPIQPDGKKLALQHIPNVYRNATHVLVLDASLMQYSADDLLPEEILLRIFSSSAWMRRLWTLQEGALAQSLYFQFADRAVALADALAKLYAKGLADARYMRIWQDMSTEHVHLRGWFRSIDDQESSATLSLANLQRALHFRTVSDPADEPLCIVTLLSLDQTYVMAASHVQDRMTRVWALVAEKLGGAVPARVLFSSDETLDIPGWRWAPRSLLGASHAANGHVMDVHHRIMRFRDWQSDGPASDNTASTSGTGTPTPWGLRVQMGGYLLKSIPLLPYLPLHPWERVAGSREDFIYVKHVASGRWLRLMDVYRMEMVRTWSAEERRLYDVKADNRLCRLIDNGRQALLCDVRLPEGHAHPTLMVQLEHGWDQQSGTRADKEKYGTRRTLRARRERMVILEWASLAHAVVADGLEGLALQVANSDATAQFLDAMANATNWDQGRRALEPVQDVMKTVVAAKWTSDPAFVDAVRDTRGPNMESVLWAEIPMRFSHRIVCEDVSASQVWLID</sequence>
<dbReference type="OrthoDB" id="2426273at2759"/>
<comment type="caution">
    <text evidence="1">The sequence shown here is derived from an EMBL/GenBank/DDBJ whole genome shotgun (WGS) entry which is preliminary data.</text>
</comment>
<dbReference type="RefSeq" id="XP_016587828.1">
    <property type="nucleotide sequence ID" value="XM_016737107.1"/>
</dbReference>
<dbReference type="PANTHER" id="PTHR39596:SF2">
    <property type="entry name" value="HET DOMAIN PROTEIN (AFU_ORTHOLOGUE AFUA_1G17550)-RELATED"/>
    <property type="match status" value="1"/>
</dbReference>
<protein>
    <submittedName>
        <fullName evidence="1">HET domain protein</fullName>
    </submittedName>
</protein>
<dbReference type="AlphaFoldDB" id="A0A0F2M691"/>
<reference evidence="1 2" key="1">
    <citation type="journal article" date="2014" name="BMC Genomics">
        <title>Comparative genomics of the major fungal agents of human and animal Sporotrichosis: Sporothrix schenckii and Sporothrix brasiliensis.</title>
        <authorList>
            <person name="Teixeira M.M."/>
            <person name="de Almeida L.G."/>
            <person name="Kubitschek-Barreira P."/>
            <person name="Alves F.L."/>
            <person name="Kioshima E.S."/>
            <person name="Abadio A.K."/>
            <person name="Fernandes L."/>
            <person name="Derengowski L.S."/>
            <person name="Ferreira K.S."/>
            <person name="Souza R.C."/>
            <person name="Ruiz J.C."/>
            <person name="de Andrade N.C."/>
            <person name="Paes H.C."/>
            <person name="Nicola A.M."/>
            <person name="Albuquerque P."/>
            <person name="Gerber A.L."/>
            <person name="Martins V.P."/>
            <person name="Peconick L.D."/>
            <person name="Neto A.V."/>
            <person name="Chaucanez C.B."/>
            <person name="Silva P.A."/>
            <person name="Cunha O.L."/>
            <person name="de Oliveira F.F."/>
            <person name="dos Santos T.C."/>
            <person name="Barros A.L."/>
            <person name="Soares M.A."/>
            <person name="de Oliveira L.M."/>
            <person name="Marini M.M."/>
            <person name="Villalobos-Duno H."/>
            <person name="Cunha M.M."/>
            <person name="de Hoog S."/>
            <person name="da Silveira J.F."/>
            <person name="Henrissat B."/>
            <person name="Nino-Vega G.A."/>
            <person name="Cisalpino P.S."/>
            <person name="Mora-Montes H.M."/>
            <person name="Almeida S.R."/>
            <person name="Stajich J.E."/>
            <person name="Lopes-Bezerra L.M."/>
            <person name="Vasconcelos A.T."/>
            <person name="Felipe M.S."/>
        </authorList>
    </citation>
    <scope>NUCLEOTIDE SEQUENCE [LARGE SCALE GENOMIC DNA]</scope>
    <source>
        <strain evidence="1 2">1099-18</strain>
    </source>
</reference>
<organism evidence="1 2">
    <name type="scientific">Sporothrix schenckii 1099-18</name>
    <dbReference type="NCBI Taxonomy" id="1397361"/>
    <lineage>
        <taxon>Eukaryota</taxon>
        <taxon>Fungi</taxon>
        <taxon>Dikarya</taxon>
        <taxon>Ascomycota</taxon>
        <taxon>Pezizomycotina</taxon>
        <taxon>Sordariomycetes</taxon>
        <taxon>Sordariomycetidae</taxon>
        <taxon>Ophiostomatales</taxon>
        <taxon>Ophiostomataceae</taxon>
        <taxon>Sporothrix</taxon>
    </lineage>
</organism>
<name>A0A0F2M691_SPOSC</name>
<dbReference type="Proteomes" id="UP000033710">
    <property type="component" value="Unassembled WGS sequence"/>
</dbReference>
<dbReference type="PANTHER" id="PTHR39596">
    <property type="match status" value="1"/>
</dbReference>
<dbReference type="GeneID" id="27672384"/>
<dbReference type="VEuPathDB" id="FungiDB:SPSK_10847"/>
<gene>
    <name evidence="1" type="ORF">SPSK_10847</name>
</gene>
<evidence type="ECO:0000313" key="2">
    <source>
        <dbReference type="Proteomes" id="UP000033710"/>
    </source>
</evidence>
<proteinExistence type="predicted"/>
<dbReference type="EMBL" id="AXCR01000007">
    <property type="protein sequence ID" value="KJR85152.1"/>
    <property type="molecule type" value="Genomic_DNA"/>
</dbReference>